<comment type="caution">
    <text evidence="8">The sequence shown here is derived from an EMBL/GenBank/DDBJ whole genome shotgun (WGS) entry which is preliminary data.</text>
</comment>
<feature type="domain" description="C3H1-type" evidence="7">
    <location>
        <begin position="83"/>
        <end position="116"/>
    </location>
</feature>
<keyword evidence="9" id="KW-1185">Reference proteome</keyword>
<dbReference type="InterPro" id="IPR000571">
    <property type="entry name" value="Znf_CCCH"/>
</dbReference>
<dbReference type="Pfam" id="PF00642">
    <property type="entry name" value="zf-CCCH"/>
    <property type="match status" value="1"/>
</dbReference>
<organism evidence="8 9">
    <name type="scientific">Hypsibius exemplaris</name>
    <name type="common">Freshwater tardigrade</name>
    <dbReference type="NCBI Taxonomy" id="2072580"/>
    <lineage>
        <taxon>Eukaryota</taxon>
        <taxon>Metazoa</taxon>
        <taxon>Ecdysozoa</taxon>
        <taxon>Tardigrada</taxon>
        <taxon>Eutardigrada</taxon>
        <taxon>Parachela</taxon>
        <taxon>Hypsibioidea</taxon>
        <taxon>Hypsibiidae</taxon>
        <taxon>Hypsibius</taxon>
    </lineage>
</organism>
<evidence type="ECO:0000256" key="2">
    <source>
        <dbReference type="ARBA" id="ARBA00022737"/>
    </source>
</evidence>
<feature type="domain" description="C3H1-type" evidence="7">
    <location>
        <begin position="126"/>
        <end position="156"/>
    </location>
</feature>
<dbReference type="EMBL" id="MTYJ01000154">
    <property type="protein sequence ID" value="OQV12074.1"/>
    <property type="molecule type" value="Genomic_DNA"/>
</dbReference>
<keyword evidence="1 5" id="KW-0479">Metal-binding</keyword>
<keyword evidence="2" id="KW-0677">Repeat</keyword>
<evidence type="ECO:0000256" key="6">
    <source>
        <dbReference type="SAM" id="MobiDB-lite"/>
    </source>
</evidence>
<dbReference type="InterPro" id="IPR036855">
    <property type="entry name" value="Znf_CCCH_sf"/>
</dbReference>
<evidence type="ECO:0000256" key="4">
    <source>
        <dbReference type="ARBA" id="ARBA00022833"/>
    </source>
</evidence>
<accession>A0A1W0WA33</accession>
<feature type="compositionally biased region" description="Polar residues" evidence="6">
    <location>
        <begin position="1"/>
        <end position="16"/>
    </location>
</feature>
<evidence type="ECO:0000313" key="8">
    <source>
        <dbReference type="EMBL" id="OQV12074.1"/>
    </source>
</evidence>
<dbReference type="PROSITE" id="PS50103">
    <property type="entry name" value="ZF_C3H1"/>
    <property type="match status" value="2"/>
</dbReference>
<feature type="compositionally biased region" description="Polar residues" evidence="6">
    <location>
        <begin position="48"/>
        <end position="67"/>
    </location>
</feature>
<dbReference type="PANTHER" id="PTHR12547">
    <property type="entry name" value="CCCH ZINC FINGER/TIS11-RELATED"/>
    <property type="match status" value="1"/>
</dbReference>
<keyword evidence="4 5" id="KW-0862">Zinc</keyword>
<evidence type="ECO:0000259" key="7">
    <source>
        <dbReference type="PROSITE" id="PS50103"/>
    </source>
</evidence>
<gene>
    <name evidence="8" type="ORF">BV898_13633</name>
</gene>
<dbReference type="SUPFAM" id="SSF90229">
    <property type="entry name" value="CCCH zinc finger"/>
    <property type="match status" value="2"/>
</dbReference>
<evidence type="ECO:0000256" key="5">
    <source>
        <dbReference type="PROSITE-ProRule" id="PRU00723"/>
    </source>
</evidence>
<feature type="zinc finger region" description="C3H1-type" evidence="5">
    <location>
        <begin position="83"/>
        <end position="116"/>
    </location>
</feature>
<dbReference type="PANTHER" id="PTHR12547:SF18">
    <property type="entry name" value="PROTEIN TIS11"/>
    <property type="match status" value="1"/>
</dbReference>
<keyword evidence="3 5" id="KW-0863">Zinc-finger</keyword>
<name>A0A1W0WA33_HYPEX</name>
<proteinExistence type="predicted"/>
<dbReference type="Gene3D" id="4.10.1000.10">
    <property type="entry name" value="Zinc finger, CCCH-type"/>
    <property type="match status" value="2"/>
</dbReference>
<dbReference type="GO" id="GO:0003729">
    <property type="term" value="F:mRNA binding"/>
    <property type="evidence" value="ECO:0007669"/>
    <property type="project" value="InterPro"/>
</dbReference>
<feature type="region of interest" description="Disordered" evidence="6">
    <location>
        <begin position="1"/>
        <end position="67"/>
    </location>
</feature>
<evidence type="ECO:0000256" key="3">
    <source>
        <dbReference type="ARBA" id="ARBA00022771"/>
    </source>
</evidence>
<protein>
    <recommendedName>
        <fullName evidence="7">C3H1-type domain-containing protein</fullName>
    </recommendedName>
</protein>
<evidence type="ECO:0000313" key="9">
    <source>
        <dbReference type="Proteomes" id="UP000192578"/>
    </source>
</evidence>
<sequence>MALSSNDSHTPPSSRLSPHAPSFQPRQTLARGLWRSDLGHQNGGGRFQEQQPHRQNGSQHKVRSFSSATAYISRRSSSTEYRLWKTELCKNPAYVATGRCSYNTGGHQCRFAHGEEELQEPIKPNKYKTELCKHFRMGGDYNCLHGARCNFIHPAGADMMNVEANGSSESVLSAAAPAISPPARRRSRNDIFLHTPTRVDTPTTVDHLQSEATIHSAMMDDGEEDDLDTSSISLDSGFVSTSSTPPRRLSVLGERPNSPLNYLPFGPEMFSPAAEVPLWLSPFLSITTAPEDDRGFPTDDDAVLAHMDAGSEAMVDELLRTE</sequence>
<dbReference type="OrthoDB" id="410307at2759"/>
<dbReference type="Proteomes" id="UP000192578">
    <property type="component" value="Unassembled WGS sequence"/>
</dbReference>
<dbReference type="AlphaFoldDB" id="A0A1W0WA33"/>
<feature type="zinc finger region" description="C3H1-type" evidence="5">
    <location>
        <begin position="126"/>
        <end position="156"/>
    </location>
</feature>
<reference evidence="9" key="1">
    <citation type="submission" date="2017-01" db="EMBL/GenBank/DDBJ databases">
        <title>Comparative genomics of anhydrobiosis in the tardigrade Hypsibius dujardini.</title>
        <authorList>
            <person name="Yoshida Y."/>
            <person name="Koutsovoulos G."/>
            <person name="Laetsch D."/>
            <person name="Stevens L."/>
            <person name="Kumar S."/>
            <person name="Horikawa D."/>
            <person name="Ishino K."/>
            <person name="Komine S."/>
            <person name="Tomita M."/>
            <person name="Blaxter M."/>
            <person name="Arakawa K."/>
        </authorList>
    </citation>
    <scope>NUCLEOTIDE SEQUENCE [LARGE SCALE GENOMIC DNA]</scope>
    <source>
        <strain evidence="9">Z151</strain>
    </source>
</reference>
<evidence type="ECO:0000256" key="1">
    <source>
        <dbReference type="ARBA" id="ARBA00022723"/>
    </source>
</evidence>
<dbReference type="SMART" id="SM00356">
    <property type="entry name" value="ZnF_C3H1"/>
    <property type="match status" value="2"/>
</dbReference>
<dbReference type="GO" id="GO:0008270">
    <property type="term" value="F:zinc ion binding"/>
    <property type="evidence" value="ECO:0007669"/>
    <property type="project" value="UniProtKB-KW"/>
</dbReference>
<dbReference type="InterPro" id="IPR045877">
    <property type="entry name" value="ZFP36-like"/>
</dbReference>